<evidence type="ECO:0000313" key="5">
    <source>
        <dbReference type="Proteomes" id="UP000283543"/>
    </source>
</evidence>
<evidence type="ECO:0000259" key="3">
    <source>
        <dbReference type="Pfam" id="PF22936"/>
    </source>
</evidence>
<dbReference type="AlphaFoldDB" id="A0A3R7AYG2"/>
<feature type="domain" description="Retrovirus-related Pol polyprotein from transposon TNT 1-94-like beta-barrel" evidence="3">
    <location>
        <begin position="60"/>
        <end position="134"/>
    </location>
</feature>
<evidence type="ECO:0000256" key="1">
    <source>
        <dbReference type="SAM" id="MobiDB-lite"/>
    </source>
</evidence>
<protein>
    <recommendedName>
        <fullName evidence="6">Reverse transcriptase Ty1/copia-type domain-containing protein</fullName>
    </recommendedName>
</protein>
<accession>A0A3R7AYG2</accession>
<evidence type="ECO:0008006" key="6">
    <source>
        <dbReference type="Google" id="ProtNLM"/>
    </source>
</evidence>
<organism evidence="4 5">
    <name type="scientific">Aphanomyces astaci</name>
    <name type="common">Crayfish plague agent</name>
    <dbReference type="NCBI Taxonomy" id="112090"/>
    <lineage>
        <taxon>Eukaryota</taxon>
        <taxon>Sar</taxon>
        <taxon>Stramenopiles</taxon>
        <taxon>Oomycota</taxon>
        <taxon>Saprolegniomycetes</taxon>
        <taxon>Saprolegniales</taxon>
        <taxon>Verrucalvaceae</taxon>
        <taxon>Aphanomyces</taxon>
    </lineage>
</organism>
<dbReference type="Pfam" id="PF22936">
    <property type="entry name" value="Pol_BBD"/>
    <property type="match status" value="1"/>
</dbReference>
<feature type="region of interest" description="Disordered" evidence="1">
    <location>
        <begin position="135"/>
        <end position="185"/>
    </location>
</feature>
<feature type="domain" description="Reverse transcriptase Ty1/copia-type" evidence="2">
    <location>
        <begin position="221"/>
        <end position="298"/>
    </location>
</feature>
<reference evidence="4 5" key="1">
    <citation type="submission" date="2018-08" db="EMBL/GenBank/DDBJ databases">
        <title>Aphanomyces genome sequencing and annotation.</title>
        <authorList>
            <person name="Minardi D."/>
            <person name="Oidtmann B."/>
            <person name="Van Der Giezen M."/>
            <person name="Studholme D.J."/>
        </authorList>
    </citation>
    <scope>NUCLEOTIDE SEQUENCE [LARGE SCALE GENOMIC DNA]</scope>
    <source>
        <strain evidence="4 5">Si</strain>
    </source>
</reference>
<dbReference type="EMBL" id="QUTB01003538">
    <property type="protein sequence ID" value="RHY67401.1"/>
    <property type="molecule type" value="Genomic_DNA"/>
</dbReference>
<evidence type="ECO:0000259" key="2">
    <source>
        <dbReference type="Pfam" id="PF07727"/>
    </source>
</evidence>
<dbReference type="Pfam" id="PF07727">
    <property type="entry name" value="RVT_2"/>
    <property type="match status" value="1"/>
</dbReference>
<name>A0A3R7AYG2_APHAT</name>
<gene>
    <name evidence="4" type="ORF">DYB34_012508</name>
</gene>
<dbReference type="Proteomes" id="UP000283543">
    <property type="component" value="Unassembled WGS sequence"/>
</dbReference>
<comment type="caution">
    <text evidence="4">The sequence shown here is derived from an EMBL/GenBank/DDBJ whole genome shotgun (WGS) entry which is preliminary data.</text>
</comment>
<feature type="compositionally biased region" description="Polar residues" evidence="1">
    <location>
        <begin position="135"/>
        <end position="145"/>
    </location>
</feature>
<dbReference type="InterPro" id="IPR013103">
    <property type="entry name" value="RVT_2"/>
</dbReference>
<proteinExistence type="predicted"/>
<sequence length="306" mass="33850">MAQEISIAQAGGDMKTYRHETGGPKDLEDEIDEVTADLAIYATTLSDDEDECPLTQNRSDCGQRRHVPGNETILHDAIACKRGVRLADGHPISFTTMGDVSLKSKDTGRTLVFRNVLLVPDLTKTLISISRITDSADAASSQGQRQTKRPQQRSPNRCSAPELKPPFHPTRATARPHDADSPFMEAPAKTMRTTADRGVTTREYEDDTALAYDVCVNVVDIITIYVDDILVCTDTDEEVDAIINHMQAHILLSDMDPVAKLLGMEIYRNEDEMTMDVLQVTYIERMAAKYGLASAKAFCMALQKDL</sequence>
<dbReference type="InterPro" id="IPR054722">
    <property type="entry name" value="PolX-like_BBD"/>
</dbReference>
<evidence type="ECO:0000313" key="4">
    <source>
        <dbReference type="EMBL" id="RHY67401.1"/>
    </source>
</evidence>